<dbReference type="InterPro" id="IPR036573">
    <property type="entry name" value="CBM_sf_5/12"/>
</dbReference>
<dbReference type="EMBL" id="JAUOPB010000006">
    <property type="protein sequence ID" value="MDO6422789.1"/>
    <property type="molecule type" value="Genomic_DNA"/>
</dbReference>
<dbReference type="SUPFAM" id="SSF49785">
    <property type="entry name" value="Galactose-binding domain-like"/>
    <property type="match status" value="1"/>
</dbReference>
<dbReference type="PANTHER" id="PTHR31451:SF39">
    <property type="entry name" value="MANNAN ENDO-1,4-BETA-MANNOSIDASE 1"/>
    <property type="match status" value="1"/>
</dbReference>
<feature type="domain" description="Chitin-binding type-3" evidence="12">
    <location>
        <begin position="29"/>
        <end position="74"/>
    </location>
</feature>
<keyword evidence="5 11" id="KW-0732">Signal</keyword>
<dbReference type="Gene3D" id="2.60.40.10">
    <property type="entry name" value="Immunoglobulins"/>
    <property type="match status" value="2"/>
</dbReference>
<dbReference type="Gene3D" id="2.10.10.20">
    <property type="entry name" value="Carbohydrate-binding module superfamily 5/12"/>
    <property type="match status" value="1"/>
</dbReference>
<keyword evidence="8" id="KW-0119">Carbohydrate metabolism</keyword>
<dbReference type="InterPro" id="IPR045053">
    <property type="entry name" value="MAN-like"/>
</dbReference>
<evidence type="ECO:0000259" key="12">
    <source>
        <dbReference type="SMART" id="SM00495"/>
    </source>
</evidence>
<dbReference type="InterPro" id="IPR005102">
    <property type="entry name" value="Carbo-bd_X2"/>
</dbReference>
<dbReference type="Proteomes" id="UP001169760">
    <property type="component" value="Unassembled WGS sequence"/>
</dbReference>
<dbReference type="InterPro" id="IPR005084">
    <property type="entry name" value="CBM6"/>
</dbReference>
<keyword evidence="10" id="KW-0624">Polysaccharide degradation</keyword>
<dbReference type="EC" id="3.2.1.78" evidence="3"/>
<evidence type="ECO:0000313" key="14">
    <source>
        <dbReference type="Proteomes" id="UP001169760"/>
    </source>
</evidence>
<evidence type="ECO:0000256" key="6">
    <source>
        <dbReference type="ARBA" id="ARBA00022801"/>
    </source>
</evidence>
<evidence type="ECO:0000256" key="4">
    <source>
        <dbReference type="ARBA" id="ARBA00022525"/>
    </source>
</evidence>
<dbReference type="PANTHER" id="PTHR31451">
    <property type="match status" value="1"/>
</dbReference>
<dbReference type="GO" id="GO:0016985">
    <property type="term" value="F:mannan endo-1,4-beta-mannosidase activity"/>
    <property type="evidence" value="ECO:0007669"/>
    <property type="project" value="TreeGrafter"/>
</dbReference>
<evidence type="ECO:0000256" key="5">
    <source>
        <dbReference type="ARBA" id="ARBA00022729"/>
    </source>
</evidence>
<evidence type="ECO:0000256" key="11">
    <source>
        <dbReference type="SAM" id="SignalP"/>
    </source>
</evidence>
<dbReference type="SUPFAM" id="SSF81296">
    <property type="entry name" value="E set domains"/>
    <property type="match status" value="2"/>
</dbReference>
<reference evidence="13" key="1">
    <citation type="submission" date="2023-07" db="EMBL/GenBank/DDBJ databases">
        <title>Genome content predicts the carbon catabolic preferences of heterotrophic bacteria.</title>
        <authorList>
            <person name="Gralka M."/>
        </authorList>
    </citation>
    <scope>NUCLEOTIDE SEQUENCE</scope>
    <source>
        <strain evidence="13">I3M17_2</strain>
    </source>
</reference>
<dbReference type="Pfam" id="PF26410">
    <property type="entry name" value="GH5_mannosidase"/>
    <property type="match status" value="1"/>
</dbReference>
<comment type="caution">
    <text evidence="13">The sequence shown here is derived from an EMBL/GenBank/DDBJ whole genome shotgun (WGS) entry which is preliminary data.</text>
</comment>
<feature type="signal peptide" evidence="11">
    <location>
        <begin position="1"/>
        <end position="25"/>
    </location>
</feature>
<dbReference type="CDD" id="cd12215">
    <property type="entry name" value="ChiC_BD"/>
    <property type="match status" value="1"/>
</dbReference>
<dbReference type="GO" id="GO:0005576">
    <property type="term" value="C:extracellular region"/>
    <property type="evidence" value="ECO:0007669"/>
    <property type="project" value="UniProtKB-SubCell"/>
</dbReference>
<dbReference type="GO" id="GO:0030245">
    <property type="term" value="P:cellulose catabolic process"/>
    <property type="evidence" value="ECO:0007669"/>
    <property type="project" value="UniProtKB-KW"/>
</dbReference>
<dbReference type="InterPro" id="IPR017853">
    <property type="entry name" value="GH"/>
</dbReference>
<keyword evidence="6" id="KW-0378">Hydrolase</keyword>
<evidence type="ECO:0000313" key="13">
    <source>
        <dbReference type="EMBL" id="MDO6422789.1"/>
    </source>
</evidence>
<sequence>MKLYQKVTLLGSASALLALGQSAYAACTADAYSNNFQYKGNELVTYEGAHFKAKWWIKGQAPDKTQKWGPWQFIEDCGTSQPTYNNAVSPTSRSYTKNSGAEVAFTLQPDNGVSLVGVNGASAGDWVVSNNNLRFANTFLNSLSIGTHTYTVDFNLGNDVVVSVNIGEPDIAQPTISPASRSFNKALPADANFTLNTDGDVLSAIVASNGSALTKGSDYTFTNFELTISSNYLQTLAVGSEVLELQFEQASSLLIDIAVTDTPVGDVQVLTPEQALLDGAVLTNGQVDLMHGDARWTFNVPQTGEYHIEFVYESPYGEKTNTFFVGTNTQALATPTTNGVATFSMDANLTAGTQELGVLGSGGNWGYIFIDSIRVSAKEIPPALPTLAPTSKTLQAGNIGHESFQLSEGDYAFSSLTLNGSELTQGVDYNVTSSALTLTADFIASLALSQNHVFSAQFYSANLGATSLEFSVRVNPEAVYEPSLSPASQTVSVGSNTPITYNVEQGSFTFVQLTANGSVLTQGVDYNVTATSLELTADYVGALPEGASIELVASFNHASSGSRNLSANLSVVQALEGNCFSHESAMVGGDAQVLADRIKVTGKNDSAAYWSINIAKAGLYKLTLTYSTEGGDKIISYMLDDGGLPNLSWPDAPVAAPLDRDFVHQLSAGVHQVGLINRDGDWGWVSVHNLCLEFQGSLDIVSPAPFSHLPSGSDISLNFVKDSPYDVTYSVNGGSVNTYAGESPLVIPTSGDGIYDIQLGISNTTIKKAMRLQVGSVTEPQYVDTLGTQFVLGNAPFYFNGSNQYYLMYKPEAMAEDFFKRAAYLNMNVVRTWLFCNDTKTHDGVCINMKSGDDFILTKANRTAAEQAIVDRSYELFDNYIALAHEYDQKLVLSLADHWNYFGNLDSYGSPHYGNAASIAKFKAFITEILQHRNPLTGYTYAEDPAIMMWELANEPRCSSGCNEAIFKAWAKEVSEHIRALAPNHLISIGAESSFDNNGTGDDFAFIKAVNDLETIDAVSAHLYPTWWNMTDAETLGNFDQLAEVGRALNKPTYIGEFSWPIASAASVATDLAKRTSIFADWYEKAEEHKDVIGGMLAWQLSGLEWGNGSTPLGGCQWCSGPYGEPTHAWTANNDGFQTYCAITPQEETLTATGAPGANMEGNKIHIELHKPVCDLLLERSNFYKGLNN</sequence>
<gene>
    <name evidence="13" type="ORF">Q4521_09905</name>
</gene>
<name>A0AAW7X5I3_9GAMM</name>
<dbReference type="InterPro" id="IPR001547">
    <property type="entry name" value="Glyco_hydro_5"/>
</dbReference>
<dbReference type="Pfam" id="PF03442">
    <property type="entry name" value="CBM_X2"/>
    <property type="match status" value="2"/>
</dbReference>
<protein>
    <recommendedName>
        <fullName evidence="3">mannan endo-1,4-beta-mannosidase</fullName>
        <ecNumber evidence="3">3.2.1.78</ecNumber>
    </recommendedName>
</protein>
<comment type="subcellular location">
    <subcellularLocation>
        <location evidence="2">Secreted</location>
    </subcellularLocation>
</comment>
<organism evidence="13 14">
    <name type="scientific">Saccharophagus degradans</name>
    <dbReference type="NCBI Taxonomy" id="86304"/>
    <lineage>
        <taxon>Bacteria</taxon>
        <taxon>Pseudomonadati</taxon>
        <taxon>Pseudomonadota</taxon>
        <taxon>Gammaproteobacteria</taxon>
        <taxon>Cellvibrionales</taxon>
        <taxon>Cellvibrionaceae</taxon>
        <taxon>Saccharophagus</taxon>
    </lineage>
</organism>
<dbReference type="InterPro" id="IPR013783">
    <property type="entry name" value="Ig-like_fold"/>
</dbReference>
<dbReference type="SMART" id="SM00495">
    <property type="entry name" value="ChtBD3"/>
    <property type="match status" value="1"/>
</dbReference>
<dbReference type="SUPFAM" id="SSF51055">
    <property type="entry name" value="Carbohydrate binding domain"/>
    <property type="match status" value="1"/>
</dbReference>
<dbReference type="InterPro" id="IPR014756">
    <property type="entry name" value="Ig_E-set"/>
</dbReference>
<dbReference type="Gene3D" id="2.60.120.260">
    <property type="entry name" value="Galactose-binding domain-like"/>
    <property type="match status" value="2"/>
</dbReference>
<evidence type="ECO:0000256" key="9">
    <source>
        <dbReference type="ARBA" id="ARBA00023295"/>
    </source>
</evidence>
<evidence type="ECO:0000256" key="7">
    <source>
        <dbReference type="ARBA" id="ARBA00023001"/>
    </source>
</evidence>
<evidence type="ECO:0000256" key="2">
    <source>
        <dbReference type="ARBA" id="ARBA00004613"/>
    </source>
</evidence>
<dbReference type="Gene3D" id="3.20.20.80">
    <property type="entry name" value="Glycosidases"/>
    <property type="match status" value="1"/>
</dbReference>
<evidence type="ECO:0000256" key="1">
    <source>
        <dbReference type="ARBA" id="ARBA00001678"/>
    </source>
</evidence>
<evidence type="ECO:0000256" key="8">
    <source>
        <dbReference type="ARBA" id="ARBA00023277"/>
    </source>
</evidence>
<accession>A0AAW7X5I3</accession>
<dbReference type="GO" id="GO:0030246">
    <property type="term" value="F:carbohydrate binding"/>
    <property type="evidence" value="ECO:0007669"/>
    <property type="project" value="InterPro"/>
</dbReference>
<dbReference type="Pfam" id="PF16990">
    <property type="entry name" value="CBM_35"/>
    <property type="match status" value="2"/>
</dbReference>
<evidence type="ECO:0000256" key="10">
    <source>
        <dbReference type="ARBA" id="ARBA00023326"/>
    </source>
</evidence>
<proteinExistence type="predicted"/>
<keyword evidence="9" id="KW-0326">Glycosidase</keyword>
<dbReference type="InterPro" id="IPR008979">
    <property type="entry name" value="Galactose-bd-like_sf"/>
</dbReference>
<evidence type="ECO:0000256" key="3">
    <source>
        <dbReference type="ARBA" id="ARBA00012706"/>
    </source>
</evidence>
<dbReference type="RefSeq" id="WP_303492684.1">
    <property type="nucleotide sequence ID" value="NZ_JAUOPB010000006.1"/>
</dbReference>
<keyword evidence="7" id="KW-0136">Cellulose degradation</keyword>
<dbReference type="InterPro" id="IPR003610">
    <property type="entry name" value="CBM5/12"/>
</dbReference>
<comment type="catalytic activity">
    <reaction evidence="1">
        <text>Random hydrolysis of (1-&gt;4)-beta-D-mannosidic linkages in mannans, galactomannans and glucomannans.</text>
        <dbReference type="EC" id="3.2.1.78"/>
    </reaction>
</comment>
<dbReference type="SUPFAM" id="SSF51445">
    <property type="entry name" value="(Trans)glycosidases"/>
    <property type="match status" value="1"/>
</dbReference>
<feature type="chain" id="PRO_5043936454" description="mannan endo-1,4-beta-mannosidase" evidence="11">
    <location>
        <begin position="26"/>
        <end position="1189"/>
    </location>
</feature>
<dbReference type="AlphaFoldDB" id="A0AAW7X5I3"/>
<keyword evidence="4" id="KW-0964">Secreted</keyword>